<dbReference type="eggNOG" id="KOG0761">
    <property type="taxonomic scope" value="Eukaryota"/>
</dbReference>
<dbReference type="Proteomes" id="UP000008743">
    <property type="component" value="Unassembled WGS sequence"/>
</dbReference>
<evidence type="ECO:0000256" key="2">
    <source>
        <dbReference type="ARBA" id="ARBA00006375"/>
    </source>
</evidence>
<keyword evidence="4 10" id="KW-0812">Transmembrane</keyword>
<dbReference type="EMBL" id="KE346360">
    <property type="protein sequence ID" value="KJE88483.1"/>
    <property type="molecule type" value="Genomic_DNA"/>
</dbReference>
<keyword evidence="5" id="KW-0677">Repeat</keyword>
<dbReference type="RefSeq" id="XP_004365006.1">
    <property type="nucleotide sequence ID" value="XM_004364949.2"/>
</dbReference>
<keyword evidence="6" id="KW-0999">Mitochondrion inner membrane</keyword>
<reference evidence="13" key="1">
    <citation type="submission" date="2011-02" db="EMBL/GenBank/DDBJ databases">
        <title>The Genome Sequence of Capsaspora owczarzaki ATCC 30864.</title>
        <authorList>
            <person name="Russ C."/>
            <person name="Cuomo C."/>
            <person name="Burger G."/>
            <person name="Gray M.W."/>
            <person name="Holland P.W.H."/>
            <person name="King N."/>
            <person name="Lang F.B.F."/>
            <person name="Roger A.J."/>
            <person name="Ruiz-Trillo I."/>
            <person name="Young S.K."/>
            <person name="Zeng Q."/>
            <person name="Gargeya S."/>
            <person name="Alvarado L."/>
            <person name="Berlin A."/>
            <person name="Chapman S.B."/>
            <person name="Chen Z."/>
            <person name="Freedman E."/>
            <person name="Gellesch M."/>
            <person name="Goldberg J."/>
            <person name="Griggs A."/>
            <person name="Gujja S."/>
            <person name="Heilman E."/>
            <person name="Heiman D."/>
            <person name="Howarth C."/>
            <person name="Mehta T."/>
            <person name="Neiman D."/>
            <person name="Pearson M."/>
            <person name="Roberts A."/>
            <person name="Saif S."/>
            <person name="Shea T."/>
            <person name="Shenoy N."/>
            <person name="Sisk P."/>
            <person name="Stolte C."/>
            <person name="Sykes S."/>
            <person name="White J."/>
            <person name="Yandava C."/>
            <person name="Haas B."/>
            <person name="Nusbaum C."/>
            <person name="Birren B."/>
        </authorList>
    </citation>
    <scope>NUCLEOTIDE SEQUENCE</scope>
    <source>
        <strain evidence="13">ATCC 30864</strain>
    </source>
</reference>
<keyword evidence="8" id="KW-0496">Mitochondrion</keyword>
<dbReference type="InParanoid" id="A0A0D2WI01"/>
<dbReference type="PROSITE" id="PS50920">
    <property type="entry name" value="SOLCAR"/>
    <property type="match status" value="3"/>
</dbReference>
<evidence type="ECO:0000313" key="13">
    <source>
        <dbReference type="Proteomes" id="UP000008743"/>
    </source>
</evidence>
<dbReference type="AlphaFoldDB" id="A0A0D2WI01"/>
<dbReference type="InterPro" id="IPR045315">
    <property type="entry name" value="Mtm1-like"/>
</dbReference>
<keyword evidence="9 10" id="KW-0472">Membrane</keyword>
<keyword evidence="3 11" id="KW-0813">Transport</keyword>
<dbReference type="InterPro" id="IPR018108">
    <property type="entry name" value="MCP_transmembrane"/>
</dbReference>
<accession>A0A0D2WI01</accession>
<dbReference type="Pfam" id="PF00153">
    <property type="entry name" value="Mito_carr"/>
    <property type="match status" value="4"/>
</dbReference>
<dbReference type="FunCoup" id="A0A0D2WI01">
    <property type="interactions" value="289"/>
</dbReference>
<name>A0A0D2WI01_CAPO3</name>
<dbReference type="GO" id="GO:0005743">
    <property type="term" value="C:mitochondrial inner membrane"/>
    <property type="evidence" value="ECO:0007669"/>
    <property type="project" value="UniProtKB-SubCell"/>
</dbReference>
<feature type="repeat" description="Solcar" evidence="10">
    <location>
        <begin position="380"/>
        <end position="472"/>
    </location>
</feature>
<dbReference type="OMA" id="SCACAFP"/>
<evidence type="ECO:0000256" key="10">
    <source>
        <dbReference type="PROSITE-ProRule" id="PRU00282"/>
    </source>
</evidence>
<comment type="similarity">
    <text evidence="2 11">Belongs to the mitochondrial carrier (TC 2.A.29) family.</text>
</comment>
<dbReference type="InterPro" id="IPR023395">
    <property type="entry name" value="MCP_dom_sf"/>
</dbReference>
<gene>
    <name evidence="12" type="ORF">CAOG_000135</name>
</gene>
<dbReference type="PANTHER" id="PTHR45760:SF2">
    <property type="entry name" value="FI19922P1-RELATED"/>
    <property type="match status" value="1"/>
</dbReference>
<dbReference type="OrthoDB" id="1747031at2759"/>
<dbReference type="STRING" id="595528.A0A0D2WI01"/>
<evidence type="ECO:0000256" key="1">
    <source>
        <dbReference type="ARBA" id="ARBA00004448"/>
    </source>
</evidence>
<feature type="repeat" description="Solcar" evidence="10">
    <location>
        <begin position="278"/>
        <end position="364"/>
    </location>
</feature>
<evidence type="ECO:0000256" key="8">
    <source>
        <dbReference type="ARBA" id="ARBA00023128"/>
    </source>
</evidence>
<dbReference type="SUPFAM" id="SSF103506">
    <property type="entry name" value="Mitochondrial carrier"/>
    <property type="match status" value="1"/>
</dbReference>
<organism evidence="12 13">
    <name type="scientific">Capsaspora owczarzaki (strain ATCC 30864)</name>
    <dbReference type="NCBI Taxonomy" id="595528"/>
    <lineage>
        <taxon>Eukaryota</taxon>
        <taxon>Filasterea</taxon>
        <taxon>Capsaspora</taxon>
    </lineage>
</organism>
<evidence type="ECO:0000256" key="3">
    <source>
        <dbReference type="ARBA" id="ARBA00022448"/>
    </source>
</evidence>
<evidence type="ECO:0000256" key="6">
    <source>
        <dbReference type="ARBA" id="ARBA00022792"/>
    </source>
</evidence>
<comment type="subcellular location">
    <subcellularLocation>
        <location evidence="1">Mitochondrion inner membrane</location>
        <topology evidence="1">Multi-pass membrane protein</topology>
    </subcellularLocation>
</comment>
<keyword evidence="13" id="KW-1185">Reference proteome</keyword>
<feature type="repeat" description="Solcar" evidence="10">
    <location>
        <begin position="167"/>
        <end position="269"/>
    </location>
</feature>
<evidence type="ECO:0000256" key="4">
    <source>
        <dbReference type="ARBA" id="ARBA00022692"/>
    </source>
</evidence>
<evidence type="ECO:0000256" key="5">
    <source>
        <dbReference type="ARBA" id="ARBA00022737"/>
    </source>
</evidence>
<keyword evidence="7" id="KW-1133">Transmembrane helix</keyword>
<proteinExistence type="inferred from homology"/>
<sequence length="508" mass="52978">MSSSSVDARLDFRPASASPLVSIHDRSTLADASGGSDPRLSGAYVTPLQQMAASCAGALLTSLVSTPLDVVRIRLQSQAISHISSTASAAAAAAAAATTGAASSSSAAASMSAADPFARAWAAHATSTAPSSAAALLPHRRQIVCIVSQSRPSPGAALSASLTAVATRAPPAAATAAVSAVESASMAAADGTVRYVVILCNGLMDHVCNVCFPAHKPEAARLNGTFDALTKIARQEGFSSLWRGLSPTLLMAVPATMVYFTAYEQIRDWMKHSSIVGGSGWEPLLAGGVARVASATFISPLELFRTKIQSTTSNYNYRQLIQSVRQSVKTTGISSLWLGLGPTLLRDVPFSALYWWGYETTRSLFVDGLTNRGYAMDGTTSFGVSFAAGAASGMVSAAVTTPFDVIKTRSQIQLGQLVSSGPVQMSTAREIARDLYRTGGVSSLFVGLTARCAKVAPACAIMISSYELGKSFFGNRNKQRALQEQYQLLPPSLLAAVGDVPHNDMHSK</sequence>
<dbReference type="Gene3D" id="1.50.40.10">
    <property type="entry name" value="Mitochondrial carrier domain"/>
    <property type="match status" value="1"/>
</dbReference>
<evidence type="ECO:0000256" key="11">
    <source>
        <dbReference type="RuleBase" id="RU000488"/>
    </source>
</evidence>
<evidence type="ECO:0000256" key="9">
    <source>
        <dbReference type="ARBA" id="ARBA00023136"/>
    </source>
</evidence>
<protein>
    <submittedName>
        <fullName evidence="12">Solute carrier family 25 member 40</fullName>
    </submittedName>
</protein>
<dbReference type="PhylomeDB" id="A0A0D2WI01"/>
<dbReference type="GO" id="GO:1990542">
    <property type="term" value="P:mitochondrial transmembrane transport"/>
    <property type="evidence" value="ECO:0007669"/>
    <property type="project" value="InterPro"/>
</dbReference>
<dbReference type="PANTHER" id="PTHR45760">
    <property type="entry name" value="FI19922P1-RELATED"/>
    <property type="match status" value="1"/>
</dbReference>
<evidence type="ECO:0000313" key="12">
    <source>
        <dbReference type="EMBL" id="KJE88483.1"/>
    </source>
</evidence>
<evidence type="ECO:0000256" key="7">
    <source>
        <dbReference type="ARBA" id="ARBA00022989"/>
    </source>
</evidence>